<reference evidence="3 4" key="1">
    <citation type="submission" date="2018-09" db="EMBL/GenBank/DDBJ databases">
        <title>The complete genome sequence of Neokomagataea tanensis NBRC 106556(T).</title>
        <authorList>
            <person name="Chua K.-O."/>
            <person name="See-Too W.-S."/>
            <person name="Hong K.-W."/>
            <person name="Yin W.-F."/>
            <person name="Chan K.-G."/>
        </authorList>
    </citation>
    <scope>NUCLEOTIDE SEQUENCE [LARGE SCALE GENOMIC DNA]</scope>
    <source>
        <strain evidence="4">AH13 \ NBRC 106556</strain>
    </source>
</reference>
<dbReference type="KEGG" id="ntn:D5366_06245"/>
<feature type="signal peptide" evidence="2">
    <location>
        <begin position="1"/>
        <end position="19"/>
    </location>
</feature>
<dbReference type="EMBL" id="CP032485">
    <property type="protein sequence ID" value="QDH24884.1"/>
    <property type="molecule type" value="Genomic_DNA"/>
</dbReference>
<name>A0A4Y6V684_9PROT</name>
<keyword evidence="2" id="KW-0449">Lipoprotein</keyword>
<keyword evidence="2" id="KW-0732">Signal</keyword>
<evidence type="ECO:0000256" key="1">
    <source>
        <dbReference type="ARBA" id="ARBA00007613"/>
    </source>
</evidence>
<sequence>MKIRLGLAALLMLSSCNMAPDYHRPASSVQDAYPADTGVKSVKAAAQVADLGWQDFFTDPRLKALIALALQNNRDLAAQAAAVAEAQGQYEVQHASLFPPISVGGSGLFMSPSDTAGFAFAPGSGRSIGTLRFFQTSIGFSSYEIDLWGRIRNLSRQEAEAALNTAENARNLLITTVGQVATTYIQWLGDRELLRVTQGTLASQQHTLSLTQMAFDHGETDALTLAQVRTQVEQAAANEAQYQRAVAMDEHALQLVVGTPLPATLPAPAPFGAQTMLSDLPAGLPSDLMLQRPDIQAAEHTLLGANASIGAARAAFYPRVTLTASEGTSALQFRHLFTPGAETWSIAPSISLPIFTWGQNSGNLHIAKARALQSAAQYQKTVQTAFREVSDALTARETYTAQEKHLANLVQQSQSAYDLAMMRYHAGIDSYLTALEQQRTLYQAQQNHITVQAARFANLVTVYRALGGGWSAKTVSPKVEGPAQVKTVSR</sequence>
<dbReference type="PANTHER" id="PTHR30203">
    <property type="entry name" value="OUTER MEMBRANE CATION EFFLUX PROTEIN"/>
    <property type="match status" value="1"/>
</dbReference>
<dbReference type="PANTHER" id="PTHR30203:SF32">
    <property type="entry name" value="CATION EFFLUX SYSTEM PROTEIN CUSC"/>
    <property type="match status" value="1"/>
</dbReference>
<dbReference type="Gene3D" id="1.20.1600.10">
    <property type="entry name" value="Outer membrane efflux proteins (OEP)"/>
    <property type="match status" value="1"/>
</dbReference>
<dbReference type="Gene3D" id="2.20.200.10">
    <property type="entry name" value="Outer membrane efflux proteins (OEP)"/>
    <property type="match status" value="1"/>
</dbReference>
<dbReference type="RefSeq" id="WP_141492730.1">
    <property type="nucleotide sequence ID" value="NZ_CP032485.1"/>
</dbReference>
<evidence type="ECO:0000313" key="4">
    <source>
        <dbReference type="Proteomes" id="UP000317214"/>
    </source>
</evidence>
<dbReference type="GO" id="GO:0015562">
    <property type="term" value="F:efflux transmembrane transporter activity"/>
    <property type="evidence" value="ECO:0007669"/>
    <property type="project" value="InterPro"/>
</dbReference>
<dbReference type="OrthoDB" id="9783100at2"/>
<keyword evidence="4" id="KW-1185">Reference proteome</keyword>
<evidence type="ECO:0000256" key="2">
    <source>
        <dbReference type="RuleBase" id="RU362097"/>
    </source>
</evidence>
<keyword evidence="2" id="KW-0812">Transmembrane</keyword>
<organism evidence="3 4">
    <name type="scientific">Neokomagataea tanensis</name>
    <dbReference type="NCBI Taxonomy" id="661191"/>
    <lineage>
        <taxon>Bacteria</taxon>
        <taxon>Pseudomonadati</taxon>
        <taxon>Pseudomonadota</taxon>
        <taxon>Alphaproteobacteria</taxon>
        <taxon>Acetobacterales</taxon>
        <taxon>Acetobacteraceae</taxon>
        <taxon>Neokomagataea</taxon>
    </lineage>
</organism>
<feature type="chain" id="PRO_5021514334" evidence="2">
    <location>
        <begin position="20"/>
        <end position="490"/>
    </location>
</feature>
<dbReference type="NCBIfam" id="TIGR01845">
    <property type="entry name" value="outer_NodT"/>
    <property type="match status" value="1"/>
</dbReference>
<keyword evidence="2" id="KW-0564">Palmitate</keyword>
<dbReference type="SUPFAM" id="SSF56954">
    <property type="entry name" value="Outer membrane efflux proteins (OEP)"/>
    <property type="match status" value="1"/>
</dbReference>
<evidence type="ECO:0000313" key="3">
    <source>
        <dbReference type="EMBL" id="QDH24884.1"/>
    </source>
</evidence>
<gene>
    <name evidence="3" type="ORF">D5366_06245</name>
</gene>
<protein>
    <submittedName>
        <fullName evidence="3">Efflux transporter outer membrane subunit</fullName>
    </submittedName>
</protein>
<dbReference type="InterPro" id="IPR010131">
    <property type="entry name" value="MdtP/NodT-like"/>
</dbReference>
<dbReference type="InterPro" id="IPR003423">
    <property type="entry name" value="OMP_efflux"/>
</dbReference>
<keyword evidence="2" id="KW-1134">Transmembrane beta strand</keyword>
<proteinExistence type="inferred from homology"/>
<comment type="subcellular location">
    <subcellularLocation>
        <location evidence="2">Cell membrane</location>
        <topology evidence="2">Lipid-anchor</topology>
    </subcellularLocation>
</comment>
<dbReference type="Proteomes" id="UP000317214">
    <property type="component" value="Chromosome"/>
</dbReference>
<comment type="similarity">
    <text evidence="1 2">Belongs to the outer membrane factor (OMF) (TC 1.B.17) family.</text>
</comment>
<accession>A0A4Y6V684</accession>
<dbReference type="AlphaFoldDB" id="A0A4Y6V684"/>
<dbReference type="GO" id="GO:0005886">
    <property type="term" value="C:plasma membrane"/>
    <property type="evidence" value="ECO:0007669"/>
    <property type="project" value="UniProtKB-SubCell"/>
</dbReference>
<dbReference type="PROSITE" id="PS51257">
    <property type="entry name" value="PROKAR_LIPOPROTEIN"/>
    <property type="match status" value="1"/>
</dbReference>
<keyword evidence="2" id="KW-0472">Membrane</keyword>
<dbReference type="Pfam" id="PF02321">
    <property type="entry name" value="OEP"/>
    <property type="match status" value="2"/>
</dbReference>